<evidence type="ECO:0000256" key="2">
    <source>
        <dbReference type="ARBA" id="ARBA00007645"/>
    </source>
</evidence>
<accession>A0A0C9RPA4</accession>
<sequence length="166" mass="18721">ADCQKFVTAGRIKQFDVKNITEMSFISKIGAHVYKSSLRLLTAASNVHTPAVNANSRTYHIMANCRTLAASGPIGVTSNITAANTTVENGLQRLLTPFNSLLTQVAGFKVKGRLRRRCKDCYFVVRQERLYVICPTHPRHKQMAMKKREKNTWILTHATQSKVRPY</sequence>
<evidence type="ECO:0000256" key="1">
    <source>
        <dbReference type="ARBA" id="ARBA00004173"/>
    </source>
</evidence>
<keyword evidence="5" id="KW-0496">Mitochondrion</keyword>
<feature type="non-terminal residue" evidence="8">
    <location>
        <position position="1"/>
    </location>
</feature>
<protein>
    <recommendedName>
        <fullName evidence="7">Ribosomal protein</fullName>
    </recommendedName>
</protein>
<keyword evidence="3" id="KW-0809">Transit peptide</keyword>
<evidence type="ECO:0000313" key="8">
    <source>
        <dbReference type="EMBL" id="JAG78758.1"/>
    </source>
</evidence>
<keyword evidence="6 7" id="KW-0687">Ribonucleoprotein</keyword>
<dbReference type="GO" id="GO:0006412">
    <property type="term" value="P:translation"/>
    <property type="evidence" value="ECO:0007669"/>
    <property type="project" value="InterPro"/>
</dbReference>
<keyword evidence="4 7" id="KW-0689">Ribosomal protein</keyword>
<dbReference type="PANTHER" id="PTHR46909">
    <property type="entry name" value="39S RIBOSOMAL PROTEIN L36, MITOCHONDRIAL"/>
    <property type="match status" value="1"/>
</dbReference>
<proteinExistence type="inferred from homology"/>
<evidence type="ECO:0000256" key="6">
    <source>
        <dbReference type="ARBA" id="ARBA00023274"/>
    </source>
</evidence>
<dbReference type="NCBIfam" id="TIGR01022">
    <property type="entry name" value="rpmJ_bact"/>
    <property type="match status" value="1"/>
</dbReference>
<reference evidence="8" key="1">
    <citation type="submission" date="2015-01" db="EMBL/GenBank/DDBJ databases">
        <title>Transcriptome Assembly of Fopius arisanus.</title>
        <authorList>
            <person name="Geib S."/>
        </authorList>
    </citation>
    <scope>NUCLEOTIDE SEQUENCE</scope>
</reference>
<dbReference type="GO" id="GO:0005762">
    <property type="term" value="C:mitochondrial large ribosomal subunit"/>
    <property type="evidence" value="ECO:0007669"/>
    <property type="project" value="TreeGrafter"/>
</dbReference>
<dbReference type="Pfam" id="PF00444">
    <property type="entry name" value="Ribosomal_L36"/>
    <property type="match status" value="1"/>
</dbReference>
<dbReference type="InterPro" id="IPR052143">
    <property type="entry name" value="Mitoribosomal_bL36m"/>
</dbReference>
<dbReference type="SUPFAM" id="SSF57840">
    <property type="entry name" value="Ribosomal protein L36"/>
    <property type="match status" value="1"/>
</dbReference>
<evidence type="ECO:0000256" key="7">
    <source>
        <dbReference type="RuleBase" id="RU000570"/>
    </source>
</evidence>
<dbReference type="InterPro" id="IPR035977">
    <property type="entry name" value="Ribosomal_bL36_sp"/>
</dbReference>
<dbReference type="PANTHER" id="PTHR46909:SF1">
    <property type="entry name" value="LARGE RIBOSOMAL SUBUNIT PROTEIN BL36M"/>
    <property type="match status" value="1"/>
</dbReference>
<dbReference type="InterPro" id="IPR000473">
    <property type="entry name" value="Ribosomal_bL36"/>
</dbReference>
<evidence type="ECO:0000256" key="5">
    <source>
        <dbReference type="ARBA" id="ARBA00023128"/>
    </source>
</evidence>
<comment type="subcellular location">
    <subcellularLocation>
        <location evidence="1">Mitochondrion</location>
    </subcellularLocation>
</comment>
<dbReference type="AlphaFoldDB" id="A0A0C9RPA4"/>
<evidence type="ECO:0000256" key="4">
    <source>
        <dbReference type="ARBA" id="ARBA00022980"/>
    </source>
</evidence>
<evidence type="ECO:0000256" key="3">
    <source>
        <dbReference type="ARBA" id="ARBA00022946"/>
    </source>
</evidence>
<organism evidence="8">
    <name type="scientific">Fopius arisanus</name>
    <dbReference type="NCBI Taxonomy" id="64838"/>
    <lineage>
        <taxon>Eukaryota</taxon>
        <taxon>Metazoa</taxon>
        <taxon>Ecdysozoa</taxon>
        <taxon>Arthropoda</taxon>
        <taxon>Hexapoda</taxon>
        <taxon>Insecta</taxon>
        <taxon>Pterygota</taxon>
        <taxon>Neoptera</taxon>
        <taxon>Endopterygota</taxon>
        <taxon>Hymenoptera</taxon>
        <taxon>Apocrita</taxon>
        <taxon>Ichneumonoidea</taxon>
        <taxon>Braconidae</taxon>
        <taxon>Opiinae</taxon>
        <taxon>Fopius</taxon>
    </lineage>
</organism>
<comment type="similarity">
    <text evidence="2 7">Belongs to the bacterial ribosomal protein bL36 family.</text>
</comment>
<dbReference type="GO" id="GO:0003735">
    <property type="term" value="F:structural constituent of ribosome"/>
    <property type="evidence" value="ECO:0007669"/>
    <property type="project" value="InterPro"/>
</dbReference>
<name>A0A0C9RPA4_9HYME</name>
<gene>
    <name evidence="8" type="primary">MRPL36</name>
    <name evidence="8" type="ORF">g.69243</name>
</gene>
<dbReference type="EMBL" id="GBYB01008991">
    <property type="protein sequence ID" value="JAG78758.1"/>
    <property type="molecule type" value="Transcribed_RNA"/>
</dbReference>